<dbReference type="EMBL" id="JAVFWL010000003">
    <property type="protein sequence ID" value="KAK6741150.1"/>
    <property type="molecule type" value="Genomic_DNA"/>
</dbReference>
<keyword evidence="2" id="KW-1185">Reference proteome</keyword>
<evidence type="ECO:0000313" key="1">
    <source>
        <dbReference type="EMBL" id="KAK6741150.1"/>
    </source>
</evidence>
<name>A0ABR1CUM9_NECAM</name>
<reference evidence="1 2" key="1">
    <citation type="submission" date="2023-08" db="EMBL/GenBank/DDBJ databases">
        <title>A Necator americanus chromosomal reference genome.</title>
        <authorList>
            <person name="Ilik V."/>
            <person name="Petrzelkova K.J."/>
            <person name="Pardy F."/>
            <person name="Fuh T."/>
            <person name="Niatou-Singa F.S."/>
            <person name="Gouil Q."/>
            <person name="Baker L."/>
            <person name="Ritchie M.E."/>
            <person name="Jex A.R."/>
            <person name="Gazzola D."/>
            <person name="Li H."/>
            <person name="Toshio Fujiwara R."/>
            <person name="Zhan B."/>
            <person name="Aroian R.V."/>
            <person name="Pafco B."/>
            <person name="Schwarz E.M."/>
        </authorList>
    </citation>
    <scope>NUCLEOTIDE SEQUENCE [LARGE SCALE GENOMIC DNA]</scope>
    <source>
        <strain evidence="1 2">Aroian</strain>
        <tissue evidence="1">Whole animal</tissue>
    </source>
</reference>
<evidence type="ECO:0000313" key="2">
    <source>
        <dbReference type="Proteomes" id="UP001303046"/>
    </source>
</evidence>
<sequence>MNSRIGIVAASIHQANTTMNSRIGIAAASNSPEWWPAKLAVASMVHALPRGYICIHQPLTTGIACSNLRMYELTDERRSGCGSLRFTPPDRLRNANYLQLAAAPLWLMVLHLNVRCCSESHASAP</sequence>
<accession>A0ABR1CUM9</accession>
<proteinExistence type="predicted"/>
<dbReference type="Proteomes" id="UP001303046">
    <property type="component" value="Unassembled WGS sequence"/>
</dbReference>
<protein>
    <submittedName>
        <fullName evidence="1">Uncharacterized protein</fullName>
    </submittedName>
</protein>
<gene>
    <name evidence="1" type="primary">Necator_chrIII.g9935</name>
    <name evidence="1" type="ORF">RB195_009170</name>
</gene>
<organism evidence="1 2">
    <name type="scientific">Necator americanus</name>
    <name type="common">Human hookworm</name>
    <dbReference type="NCBI Taxonomy" id="51031"/>
    <lineage>
        <taxon>Eukaryota</taxon>
        <taxon>Metazoa</taxon>
        <taxon>Ecdysozoa</taxon>
        <taxon>Nematoda</taxon>
        <taxon>Chromadorea</taxon>
        <taxon>Rhabditida</taxon>
        <taxon>Rhabditina</taxon>
        <taxon>Rhabditomorpha</taxon>
        <taxon>Strongyloidea</taxon>
        <taxon>Ancylostomatidae</taxon>
        <taxon>Bunostominae</taxon>
        <taxon>Necator</taxon>
    </lineage>
</organism>
<comment type="caution">
    <text evidence="1">The sequence shown here is derived from an EMBL/GenBank/DDBJ whole genome shotgun (WGS) entry which is preliminary data.</text>
</comment>